<evidence type="ECO:0000256" key="5">
    <source>
        <dbReference type="ARBA" id="ARBA00004906"/>
    </source>
</evidence>
<dbReference type="InterPro" id="IPR001841">
    <property type="entry name" value="Znf_RING"/>
</dbReference>
<keyword evidence="15" id="KW-0458">Lysosome</keyword>
<dbReference type="Pfam" id="PF13639">
    <property type="entry name" value="zf-RING_2"/>
    <property type="match status" value="1"/>
</dbReference>
<dbReference type="eggNOG" id="KOG1729">
    <property type="taxonomic scope" value="Eukaryota"/>
</dbReference>
<keyword evidence="11 17" id="KW-0863">Zinc-finger</keyword>
<dbReference type="InParanoid" id="N1JEF4"/>
<dbReference type="STRING" id="546991.N1JEF4"/>
<dbReference type="GO" id="GO:0043161">
    <property type="term" value="P:proteasome-mediated ubiquitin-dependent protein catabolic process"/>
    <property type="evidence" value="ECO:0007669"/>
    <property type="project" value="TreeGrafter"/>
</dbReference>
<feature type="region of interest" description="Disordered" evidence="18">
    <location>
        <begin position="111"/>
        <end position="139"/>
    </location>
</feature>
<evidence type="ECO:0000256" key="17">
    <source>
        <dbReference type="PROSITE-ProRule" id="PRU00175"/>
    </source>
</evidence>
<dbReference type="Gene3D" id="3.30.40.10">
    <property type="entry name" value="Zinc/RING finger domain, C3HC4 (zinc finger)"/>
    <property type="match status" value="2"/>
</dbReference>
<sequence>MVTPKELRSPSFSRDRPLPPLPDSDSESLSSSSENLNKVHAKFHCRSDGSIRSVKDSGQGRNLASQLYTEETSSTTPNRHPTPVGRNSSHFRDASLEDSYVASDIDVARTQNIPGHDFHEQNGRFRRSSPLKKTSHPVTSAGHRIFTSQSGNERERDLTFSSFTINSGETSSNVQHHLERRHTRSNTLPTWQLDTEVSICPLCNTQFSKKCGRVVCNSCSPHRIIIPNRYIIQPPVEGVTRRLSDLGLAENLNEDSSRLNNMMGGEKVRLCNPCVPSLSSTSPRYSPDEIECPTPTLQNSNNLPNTPLSHSALNSYRHRDVVENITAPNSSRHYRQQYIHSGNRVPIPRSNNLFYSASYNRGEDRISRSSNNEVRSRSSTVGALSDFNHVGLILSISNQSFLINNSEIISLVPPFHGSRSMRPSRQEERSVPFPTRSSQISEEDECWICHQELPSRSLENHEMLRKTHVNNCVNAAIESTSGVVQKSSVELTFEQEFVNTDHNNGSSTAMETGPQNYGHIQNLYVTSGRRTGVFPYRALETDCINSAECTICFEEFNVDDWMGRLECFCQFHLKCIRQWFEKRPGQCPVHQHGSG</sequence>
<evidence type="ECO:0000256" key="14">
    <source>
        <dbReference type="ARBA" id="ARBA00023136"/>
    </source>
</evidence>
<dbReference type="Pfam" id="PF01363">
    <property type="entry name" value="FYVE"/>
    <property type="match status" value="1"/>
</dbReference>
<evidence type="ECO:0000256" key="12">
    <source>
        <dbReference type="ARBA" id="ARBA00022786"/>
    </source>
</evidence>
<dbReference type="SMART" id="SM00064">
    <property type="entry name" value="FYVE"/>
    <property type="match status" value="1"/>
</dbReference>
<evidence type="ECO:0000256" key="15">
    <source>
        <dbReference type="ARBA" id="ARBA00023228"/>
    </source>
</evidence>
<dbReference type="InterPro" id="IPR011011">
    <property type="entry name" value="Znf_FYVE_PHD"/>
</dbReference>
<feature type="domain" description="RING-type" evidence="19">
    <location>
        <begin position="549"/>
        <end position="591"/>
    </location>
</feature>
<protein>
    <recommendedName>
        <fullName evidence="6">RING-type E3 ubiquitin transferase</fullName>
        <ecNumber evidence="6">2.3.2.27</ecNumber>
    </recommendedName>
</protein>
<dbReference type="OrthoDB" id="660555at2759"/>
<evidence type="ECO:0000256" key="2">
    <source>
        <dbReference type="ARBA" id="ARBA00004170"/>
    </source>
</evidence>
<keyword evidence="8" id="KW-0519">Myristate</keyword>
<dbReference type="SUPFAM" id="SSF57850">
    <property type="entry name" value="RING/U-box"/>
    <property type="match status" value="1"/>
</dbReference>
<comment type="pathway">
    <text evidence="5">Protein modification; protein ubiquitination.</text>
</comment>
<keyword evidence="10" id="KW-0967">Endosome</keyword>
<dbReference type="CDD" id="cd16489">
    <property type="entry name" value="mRING-CH-C4HC2H_ZNRF"/>
    <property type="match status" value="1"/>
</dbReference>
<comment type="caution">
    <text evidence="20">The sequence shown here is derived from an EMBL/GenBank/DDBJ whole genome shotgun (WGS) entry which is preliminary data.</text>
</comment>
<evidence type="ECO:0000256" key="3">
    <source>
        <dbReference type="ARBA" id="ARBA00004177"/>
    </source>
</evidence>
<feature type="region of interest" description="Disordered" evidence="18">
    <location>
        <begin position="417"/>
        <end position="436"/>
    </location>
</feature>
<feature type="region of interest" description="Disordered" evidence="18">
    <location>
        <begin position="68"/>
        <end position="93"/>
    </location>
</feature>
<evidence type="ECO:0000256" key="6">
    <source>
        <dbReference type="ARBA" id="ARBA00012483"/>
    </source>
</evidence>
<organism evidence="20 21">
    <name type="scientific">Blumeria graminis f. sp. hordei (strain DH14)</name>
    <name type="common">Barley powdery mildew</name>
    <name type="synonym">Oidium monilioides f. sp. hordei</name>
    <dbReference type="NCBI Taxonomy" id="546991"/>
    <lineage>
        <taxon>Eukaryota</taxon>
        <taxon>Fungi</taxon>
        <taxon>Dikarya</taxon>
        <taxon>Ascomycota</taxon>
        <taxon>Pezizomycotina</taxon>
        <taxon>Leotiomycetes</taxon>
        <taxon>Erysiphales</taxon>
        <taxon>Erysiphaceae</taxon>
        <taxon>Blumeria</taxon>
        <taxon>Blumeria hordei</taxon>
    </lineage>
</organism>
<keyword evidence="21" id="KW-1185">Reference proteome</keyword>
<keyword evidence="7" id="KW-0808">Transferase</keyword>
<dbReference type="InterPro" id="IPR013083">
    <property type="entry name" value="Znf_RING/FYVE/PHD"/>
</dbReference>
<dbReference type="GO" id="GO:0070936">
    <property type="term" value="P:protein K48-linked ubiquitination"/>
    <property type="evidence" value="ECO:0007669"/>
    <property type="project" value="TreeGrafter"/>
</dbReference>
<evidence type="ECO:0000256" key="16">
    <source>
        <dbReference type="ARBA" id="ARBA00023288"/>
    </source>
</evidence>
<dbReference type="EMBL" id="CAUH01004177">
    <property type="protein sequence ID" value="CCU79012.1"/>
    <property type="molecule type" value="Genomic_DNA"/>
</dbReference>
<evidence type="ECO:0000256" key="10">
    <source>
        <dbReference type="ARBA" id="ARBA00022753"/>
    </source>
</evidence>
<dbReference type="InterPro" id="IPR051878">
    <property type="entry name" value="ZNRF_ubiq-protein_ligase"/>
</dbReference>
<evidence type="ECO:0000256" key="8">
    <source>
        <dbReference type="ARBA" id="ARBA00022707"/>
    </source>
</evidence>
<evidence type="ECO:0000259" key="19">
    <source>
        <dbReference type="PROSITE" id="PS50089"/>
    </source>
</evidence>
<dbReference type="GO" id="GO:0008270">
    <property type="term" value="F:zinc ion binding"/>
    <property type="evidence" value="ECO:0007669"/>
    <property type="project" value="UniProtKB-KW"/>
</dbReference>
<dbReference type="AlphaFoldDB" id="N1JEF4"/>
<evidence type="ECO:0000256" key="4">
    <source>
        <dbReference type="ARBA" id="ARBA00004371"/>
    </source>
</evidence>
<evidence type="ECO:0000256" key="7">
    <source>
        <dbReference type="ARBA" id="ARBA00022679"/>
    </source>
</evidence>
<dbReference type="GO" id="GO:0016020">
    <property type="term" value="C:membrane"/>
    <property type="evidence" value="ECO:0007669"/>
    <property type="project" value="UniProtKB-SubCell"/>
</dbReference>
<feature type="region of interest" description="Disordered" evidence="18">
    <location>
        <begin position="1"/>
        <end position="35"/>
    </location>
</feature>
<accession>N1JEF4</accession>
<comment type="catalytic activity">
    <reaction evidence="1">
        <text>S-ubiquitinyl-[E2 ubiquitin-conjugating enzyme]-L-cysteine + [acceptor protein]-L-lysine = [E2 ubiquitin-conjugating enzyme]-L-cysteine + N(6)-ubiquitinyl-[acceptor protein]-L-lysine.</text>
        <dbReference type="EC" id="2.3.2.27"/>
    </reaction>
</comment>
<keyword evidence="16" id="KW-0449">Lipoprotein</keyword>
<dbReference type="PANTHER" id="PTHR46661">
    <property type="entry name" value="E3 UBIQUITIN-PROTEIN LIGASE ZNRF1-LIKE PROTEIN"/>
    <property type="match status" value="1"/>
</dbReference>
<evidence type="ECO:0000256" key="9">
    <source>
        <dbReference type="ARBA" id="ARBA00022723"/>
    </source>
</evidence>
<gene>
    <name evidence="20" type="ORF">BGHDH14_bghG004177000002001</name>
</gene>
<proteinExistence type="predicted"/>
<dbReference type="HOGENOM" id="CLU_022550_3_0_1"/>
<keyword evidence="14" id="KW-0472">Membrane</keyword>
<comment type="subcellular location">
    <subcellularLocation>
        <location evidence="3">Endosome</location>
    </subcellularLocation>
    <subcellularLocation>
        <location evidence="4">Lysosome</location>
    </subcellularLocation>
    <subcellularLocation>
        <location evidence="2">Membrane</location>
        <topology evidence="2">Peripheral membrane protein</topology>
    </subcellularLocation>
</comment>
<evidence type="ECO:0000256" key="1">
    <source>
        <dbReference type="ARBA" id="ARBA00000900"/>
    </source>
</evidence>
<feature type="compositionally biased region" description="Polar residues" evidence="18">
    <location>
        <begin position="68"/>
        <end position="79"/>
    </location>
</feature>
<name>N1JEF4_BLUG1</name>
<dbReference type="SUPFAM" id="SSF57903">
    <property type="entry name" value="FYVE/PHD zinc finger"/>
    <property type="match status" value="1"/>
</dbReference>
<evidence type="ECO:0000256" key="18">
    <source>
        <dbReference type="SAM" id="MobiDB-lite"/>
    </source>
</evidence>
<dbReference type="Proteomes" id="UP000015441">
    <property type="component" value="Unassembled WGS sequence"/>
</dbReference>
<evidence type="ECO:0000256" key="13">
    <source>
        <dbReference type="ARBA" id="ARBA00022833"/>
    </source>
</evidence>
<keyword evidence="13" id="KW-0862">Zinc</keyword>
<keyword evidence="9" id="KW-0479">Metal-binding</keyword>
<keyword evidence="12" id="KW-0833">Ubl conjugation pathway</keyword>
<dbReference type="InterPro" id="IPR000306">
    <property type="entry name" value="Znf_FYVE"/>
</dbReference>
<dbReference type="PANTHER" id="PTHR46661:SF4">
    <property type="entry name" value="RING-TYPE DOMAIN-CONTAINING PROTEIN"/>
    <property type="match status" value="1"/>
</dbReference>
<evidence type="ECO:0000313" key="20">
    <source>
        <dbReference type="EMBL" id="CCU79012.1"/>
    </source>
</evidence>
<dbReference type="GO" id="GO:0061630">
    <property type="term" value="F:ubiquitin protein ligase activity"/>
    <property type="evidence" value="ECO:0007669"/>
    <property type="project" value="UniProtKB-EC"/>
</dbReference>
<evidence type="ECO:0000313" key="21">
    <source>
        <dbReference type="Proteomes" id="UP000015441"/>
    </source>
</evidence>
<evidence type="ECO:0000256" key="11">
    <source>
        <dbReference type="ARBA" id="ARBA00022771"/>
    </source>
</evidence>
<dbReference type="PROSITE" id="PS50089">
    <property type="entry name" value="ZF_RING_2"/>
    <property type="match status" value="1"/>
</dbReference>
<feature type="compositionally biased region" description="Basic and acidic residues" evidence="18">
    <location>
        <begin position="1"/>
        <end position="17"/>
    </location>
</feature>
<feature type="compositionally biased region" description="Basic residues" evidence="18">
    <location>
        <begin position="124"/>
        <end position="135"/>
    </location>
</feature>
<dbReference type="EC" id="2.3.2.27" evidence="6"/>
<dbReference type="GO" id="GO:0005768">
    <property type="term" value="C:endosome"/>
    <property type="evidence" value="ECO:0007669"/>
    <property type="project" value="UniProtKB-SubCell"/>
</dbReference>
<reference evidence="20 21" key="1">
    <citation type="journal article" date="2010" name="Science">
        <title>Genome expansion and gene loss in powdery mildew fungi reveal tradeoffs in extreme parasitism.</title>
        <authorList>
            <person name="Spanu P.D."/>
            <person name="Abbott J.C."/>
            <person name="Amselem J."/>
            <person name="Burgis T.A."/>
            <person name="Soanes D.M."/>
            <person name="Stueber K."/>
            <person name="Ver Loren van Themaat E."/>
            <person name="Brown J.K.M."/>
            <person name="Butcher S.A."/>
            <person name="Gurr S.J."/>
            <person name="Lebrun M.-H."/>
            <person name="Ridout C.J."/>
            <person name="Schulze-Lefert P."/>
            <person name="Talbot N.J."/>
            <person name="Ahmadinejad N."/>
            <person name="Ametz C."/>
            <person name="Barton G.R."/>
            <person name="Benjdia M."/>
            <person name="Bidzinski P."/>
            <person name="Bindschedler L.V."/>
            <person name="Both M."/>
            <person name="Brewer M.T."/>
            <person name="Cadle-Davidson L."/>
            <person name="Cadle-Davidson M.M."/>
            <person name="Collemare J."/>
            <person name="Cramer R."/>
            <person name="Frenkel O."/>
            <person name="Godfrey D."/>
            <person name="Harriman J."/>
            <person name="Hoede C."/>
            <person name="King B.C."/>
            <person name="Klages S."/>
            <person name="Kleemann J."/>
            <person name="Knoll D."/>
            <person name="Koti P.S."/>
            <person name="Kreplak J."/>
            <person name="Lopez-Ruiz F.J."/>
            <person name="Lu X."/>
            <person name="Maekawa T."/>
            <person name="Mahanil S."/>
            <person name="Micali C."/>
            <person name="Milgroom M.G."/>
            <person name="Montana G."/>
            <person name="Noir S."/>
            <person name="O'Connell R.J."/>
            <person name="Oberhaensli S."/>
            <person name="Parlange F."/>
            <person name="Pedersen C."/>
            <person name="Quesneville H."/>
            <person name="Reinhardt R."/>
            <person name="Rott M."/>
            <person name="Sacristan S."/>
            <person name="Schmidt S.M."/>
            <person name="Schoen M."/>
            <person name="Skamnioti P."/>
            <person name="Sommer H."/>
            <person name="Stephens A."/>
            <person name="Takahara H."/>
            <person name="Thordal-Christensen H."/>
            <person name="Vigouroux M."/>
            <person name="Wessling R."/>
            <person name="Wicker T."/>
            <person name="Panstruga R."/>
        </authorList>
    </citation>
    <scope>NUCLEOTIDE SEQUENCE [LARGE SCALE GENOMIC DNA]</scope>
    <source>
        <strain evidence="20">DH14</strain>
    </source>
</reference>